<protein>
    <submittedName>
        <fullName evidence="2">Uncharacterized protein</fullName>
    </submittedName>
</protein>
<organism evidence="2 3">
    <name type="scientific">Thamnidium elegans</name>
    <dbReference type="NCBI Taxonomy" id="101142"/>
    <lineage>
        <taxon>Eukaryota</taxon>
        <taxon>Fungi</taxon>
        <taxon>Fungi incertae sedis</taxon>
        <taxon>Mucoromycota</taxon>
        <taxon>Mucoromycotina</taxon>
        <taxon>Mucoromycetes</taxon>
        <taxon>Mucorales</taxon>
        <taxon>Mucorineae</taxon>
        <taxon>Mucoraceae</taxon>
        <taxon>Thamnidium</taxon>
    </lineage>
</organism>
<proteinExistence type="predicted"/>
<dbReference type="Proteomes" id="UP000613177">
    <property type="component" value="Unassembled WGS sequence"/>
</dbReference>
<reference evidence="2" key="1">
    <citation type="submission" date="2021-01" db="EMBL/GenBank/DDBJ databases">
        <title>Metabolic potential, ecology and presence of endohyphal bacteria is reflected in genomic diversity of Mucoromycotina.</title>
        <authorList>
            <person name="Muszewska A."/>
            <person name="Okrasinska A."/>
            <person name="Steczkiewicz K."/>
            <person name="Drgas O."/>
            <person name="Orlowska M."/>
            <person name="Perlinska-Lenart U."/>
            <person name="Aleksandrzak-Piekarczyk T."/>
            <person name="Szatraj K."/>
            <person name="Zielenkiewicz U."/>
            <person name="Pilsyk S."/>
            <person name="Malc E."/>
            <person name="Mieczkowski P."/>
            <person name="Kruszewska J.S."/>
            <person name="Biernat P."/>
            <person name="Pawlowska J."/>
        </authorList>
    </citation>
    <scope>NUCLEOTIDE SEQUENCE</scope>
    <source>
        <strain evidence="2">WA0000018081</strain>
    </source>
</reference>
<comment type="caution">
    <text evidence="2">The sequence shown here is derived from an EMBL/GenBank/DDBJ whole genome shotgun (WGS) entry which is preliminary data.</text>
</comment>
<dbReference type="OrthoDB" id="2205501at2759"/>
<gene>
    <name evidence="2" type="ORF">INT48_005759</name>
</gene>
<dbReference type="EMBL" id="JAEPRE010000033">
    <property type="protein sequence ID" value="KAG2235409.1"/>
    <property type="molecule type" value="Genomic_DNA"/>
</dbReference>
<dbReference type="AlphaFoldDB" id="A0A8H7SRA4"/>
<feature type="region of interest" description="Disordered" evidence="1">
    <location>
        <begin position="99"/>
        <end position="128"/>
    </location>
</feature>
<evidence type="ECO:0000313" key="2">
    <source>
        <dbReference type="EMBL" id="KAG2235409.1"/>
    </source>
</evidence>
<sequence>MVFPKVDYWIDRFNNKDHVQEDRAGPKSLKLLKYLRIVFLQKVQMAIPEMTAAIQSGFEMLSNQMKSIQQANLNEVRDIRQSLSHFFALGSAHFNFNPQRPSSDVSNSSLALINPSSSSSFSPSASNQ</sequence>
<name>A0A8H7SRA4_9FUNG</name>
<evidence type="ECO:0000256" key="1">
    <source>
        <dbReference type="SAM" id="MobiDB-lite"/>
    </source>
</evidence>
<evidence type="ECO:0000313" key="3">
    <source>
        <dbReference type="Proteomes" id="UP000613177"/>
    </source>
</evidence>
<keyword evidence="3" id="KW-1185">Reference proteome</keyword>
<feature type="compositionally biased region" description="Low complexity" evidence="1">
    <location>
        <begin position="106"/>
        <end position="128"/>
    </location>
</feature>
<accession>A0A8H7SRA4</accession>